<accession>A0A3R7CWB1</accession>
<dbReference type="InParanoid" id="A0A3R7CWB1"/>
<organism evidence="1 2">
    <name type="scientific">Clonorchis sinensis</name>
    <name type="common">Chinese liver fluke</name>
    <dbReference type="NCBI Taxonomy" id="79923"/>
    <lineage>
        <taxon>Eukaryota</taxon>
        <taxon>Metazoa</taxon>
        <taxon>Spiralia</taxon>
        <taxon>Lophotrochozoa</taxon>
        <taxon>Platyhelminthes</taxon>
        <taxon>Trematoda</taxon>
        <taxon>Digenea</taxon>
        <taxon>Opisthorchiida</taxon>
        <taxon>Opisthorchiata</taxon>
        <taxon>Opisthorchiidae</taxon>
        <taxon>Clonorchis</taxon>
    </lineage>
</organism>
<keyword evidence="2" id="KW-1185">Reference proteome</keyword>
<reference evidence="1 2" key="2">
    <citation type="journal article" date="2021" name="Genomics">
        <title>High-quality reference genome for Clonorchis sinensis.</title>
        <authorList>
            <person name="Young N.D."/>
            <person name="Stroehlein A.J."/>
            <person name="Kinkar L."/>
            <person name="Wang T."/>
            <person name="Sohn W.M."/>
            <person name="Chang B.C.H."/>
            <person name="Kaur P."/>
            <person name="Weisz D."/>
            <person name="Dudchenko O."/>
            <person name="Aiden E.L."/>
            <person name="Korhonen P.K."/>
            <person name="Gasser R.B."/>
        </authorList>
    </citation>
    <scope>NUCLEOTIDE SEQUENCE [LARGE SCALE GENOMIC DNA]</scope>
    <source>
        <strain evidence="1">Cs-k2</strain>
    </source>
</reference>
<evidence type="ECO:0000313" key="1">
    <source>
        <dbReference type="EMBL" id="KAG5453367.1"/>
    </source>
</evidence>
<sequence length="343" mass="38711">MSYELLTSVLDKAILPANSSNPFGYETSFMLFKHSYPPLWRTSNQAAVLPRQNSSQSESFLRANAEKILENAPPHKWCKFVDLCSVALDKGNNSRTHSCAFPVISSSEVTTDLPPVLRNIKNRETVSQSDICSTQVPVNKLQGFYDKHSSAEQIRTAHTMCMEPVEADDLVIVILIRQHTETNQCLYGTVLSDIRPINRKTRVTDNWAAEKSSATFLTAFNLLFCDHIWLKVEIALECVKLMFQSRVINNGNRYKVTSHAVLEDSTVQLDDSFQRKREIRIGEIQLPRGPTDVVGCMRVGNKITLINNHEITACNRLLLPARNASSRALYRCKSYESTSVRIS</sequence>
<evidence type="ECO:0000313" key="2">
    <source>
        <dbReference type="Proteomes" id="UP000286415"/>
    </source>
</evidence>
<dbReference type="Proteomes" id="UP000286415">
    <property type="component" value="Unassembled WGS sequence"/>
</dbReference>
<comment type="caution">
    <text evidence="1">The sequence shown here is derived from an EMBL/GenBank/DDBJ whole genome shotgun (WGS) entry which is preliminary data.</text>
</comment>
<dbReference type="EMBL" id="NIRI02000013">
    <property type="protein sequence ID" value="KAG5453367.1"/>
    <property type="molecule type" value="Genomic_DNA"/>
</dbReference>
<dbReference type="AlphaFoldDB" id="A0A3R7CWB1"/>
<gene>
    <name evidence="1" type="ORF">CSKR_109380</name>
</gene>
<protein>
    <submittedName>
        <fullName evidence="1">Uncharacterized protein</fullName>
    </submittedName>
</protein>
<proteinExistence type="predicted"/>
<reference evidence="1 2" key="1">
    <citation type="journal article" date="2018" name="Biotechnol. Adv.">
        <title>Improved genomic resources and new bioinformatic workflow for the carcinogenic parasite Clonorchis sinensis: Biotechnological implications.</title>
        <authorList>
            <person name="Wang D."/>
            <person name="Korhonen P.K."/>
            <person name="Gasser R.B."/>
            <person name="Young N.D."/>
        </authorList>
    </citation>
    <scope>NUCLEOTIDE SEQUENCE [LARGE SCALE GENOMIC DNA]</scope>
    <source>
        <strain evidence="1">Cs-k2</strain>
    </source>
</reference>
<name>A0A3R7CWB1_CLOSI</name>